<dbReference type="PANTHER" id="PTHR42693:SF27">
    <property type="entry name" value="ARYLSULFATASE B [PRECURSOR]"/>
    <property type="match status" value="1"/>
</dbReference>
<dbReference type="EMBL" id="PYMA01000013">
    <property type="protein sequence ID" value="PSW17995.1"/>
    <property type="molecule type" value="Genomic_DNA"/>
</dbReference>
<dbReference type="AlphaFoldDB" id="A0A2T3NNZ5"/>
<comment type="similarity">
    <text evidence="1">Belongs to the sulfatase family.</text>
</comment>
<dbReference type="GO" id="GO:0046872">
    <property type="term" value="F:metal ion binding"/>
    <property type="evidence" value="ECO:0007669"/>
    <property type="project" value="UniProtKB-KW"/>
</dbReference>
<dbReference type="InterPro" id="IPR050738">
    <property type="entry name" value="Sulfatase"/>
</dbReference>
<keyword evidence="2" id="KW-0479">Metal-binding</keyword>
<dbReference type="Proteomes" id="UP000241771">
    <property type="component" value="Unassembled WGS sequence"/>
</dbReference>
<dbReference type="InterPro" id="IPR024607">
    <property type="entry name" value="Sulfatase_CS"/>
</dbReference>
<feature type="domain" description="Sulfatase N-terminal" evidence="5">
    <location>
        <begin position="4"/>
        <end position="344"/>
    </location>
</feature>
<dbReference type="PROSITE" id="PS00523">
    <property type="entry name" value="SULFATASE_1"/>
    <property type="match status" value="1"/>
</dbReference>
<dbReference type="InterPro" id="IPR017850">
    <property type="entry name" value="Alkaline_phosphatase_core_sf"/>
</dbReference>
<dbReference type="InterPro" id="IPR000917">
    <property type="entry name" value="Sulfatase_N"/>
</dbReference>
<dbReference type="Pfam" id="PF00884">
    <property type="entry name" value="Sulfatase"/>
    <property type="match status" value="1"/>
</dbReference>
<evidence type="ECO:0000259" key="5">
    <source>
        <dbReference type="Pfam" id="PF00884"/>
    </source>
</evidence>
<evidence type="ECO:0000313" key="7">
    <source>
        <dbReference type="Proteomes" id="UP000241771"/>
    </source>
</evidence>
<dbReference type="Gene3D" id="3.40.720.10">
    <property type="entry name" value="Alkaline Phosphatase, subunit A"/>
    <property type="match status" value="1"/>
</dbReference>
<dbReference type="GO" id="GO:0004065">
    <property type="term" value="F:arylsulfatase activity"/>
    <property type="evidence" value="ECO:0007669"/>
    <property type="project" value="TreeGrafter"/>
</dbReference>
<protein>
    <submittedName>
        <fullName evidence="6">DUF4976 domain-containing protein</fullName>
    </submittedName>
</protein>
<keyword evidence="4" id="KW-0106">Calcium</keyword>
<evidence type="ECO:0000256" key="4">
    <source>
        <dbReference type="ARBA" id="ARBA00022837"/>
    </source>
</evidence>
<evidence type="ECO:0000256" key="3">
    <source>
        <dbReference type="ARBA" id="ARBA00022801"/>
    </source>
</evidence>
<evidence type="ECO:0000256" key="2">
    <source>
        <dbReference type="ARBA" id="ARBA00022723"/>
    </source>
</evidence>
<dbReference type="PANTHER" id="PTHR42693">
    <property type="entry name" value="ARYLSULFATASE FAMILY MEMBER"/>
    <property type="match status" value="1"/>
</dbReference>
<organism evidence="6 7">
    <name type="scientific">Photobacterium sanctipauli</name>
    <dbReference type="NCBI Taxonomy" id="1342794"/>
    <lineage>
        <taxon>Bacteria</taxon>
        <taxon>Pseudomonadati</taxon>
        <taxon>Pseudomonadota</taxon>
        <taxon>Gammaproteobacteria</taxon>
        <taxon>Vibrionales</taxon>
        <taxon>Vibrionaceae</taxon>
        <taxon>Photobacterium</taxon>
    </lineage>
</organism>
<proteinExistence type="inferred from homology"/>
<comment type="caution">
    <text evidence="6">The sequence shown here is derived from an EMBL/GenBank/DDBJ whole genome shotgun (WGS) entry which is preliminary data.</text>
</comment>
<dbReference type="RefSeq" id="WP_036818020.1">
    <property type="nucleotide sequence ID" value="NZ_JGVO01000118.1"/>
</dbReference>
<dbReference type="SUPFAM" id="SSF53649">
    <property type="entry name" value="Alkaline phosphatase-like"/>
    <property type="match status" value="1"/>
</dbReference>
<reference evidence="6 7" key="1">
    <citation type="submission" date="2018-01" db="EMBL/GenBank/DDBJ databases">
        <title>Whole genome sequencing of Histamine producing bacteria.</title>
        <authorList>
            <person name="Butler K."/>
        </authorList>
    </citation>
    <scope>NUCLEOTIDE SEQUENCE [LARGE SCALE GENOMIC DNA]</scope>
    <source>
        <strain evidence="6 7">DSM 100436</strain>
    </source>
</reference>
<dbReference type="PROSITE" id="PS00149">
    <property type="entry name" value="SULFATASE_2"/>
    <property type="match status" value="1"/>
</dbReference>
<accession>A0A2T3NNZ5</accession>
<name>A0A2T3NNZ5_9GAMM</name>
<keyword evidence="3" id="KW-0378">Hydrolase</keyword>
<gene>
    <name evidence="6" type="ORF">C9I98_18025</name>
</gene>
<sequence>MTKPNFIFIMTDTQATNMVGCYTGNKELNTNNIDALAEKGIKFNSGYTTAPVCTPARAGLFTGIYSNTSGPWTNNVAPGSNINTMGRLFKDGGYHTTYVGKWHLDGHDYFGTGECPEEWDGKYWYDGANYLAELTDHEIELWRNSLNTAEDLRKHNIGKEFIWGHRISNRGLQFLEERDADKPFLLVLSYDEPHHPFTCPPEYVDKYEDFAYDLGEKATDTLENKPRHHKFWSKAMPSPVGEDGKYRHPMYFACNDFVDDEIGRIVDALDEKQIENTWVIYTSDHGEMMGAHRLISKGAAMYDDITRVPFIIRPPMEQAEQDRGEVNTPVSHIDLMPTMLSMAGLSVPEILHGDDISPLFKPENAENKRGIMVEFNRYEIEHDSFGGFIPVRCLVTNEYKMVLNLFVTDELYDRINDPDELNNLINEASFATIRNELHDQLLEKIFDSRDPFRTYEWAMREWRDDKEAEWMGAFRPRPKDGYAPVVRDYDTGMPTKGVHVEDKKQKF</sequence>
<evidence type="ECO:0000313" key="6">
    <source>
        <dbReference type="EMBL" id="PSW17995.1"/>
    </source>
</evidence>
<dbReference type="OrthoDB" id="9803751at2"/>
<evidence type="ECO:0000256" key="1">
    <source>
        <dbReference type="ARBA" id="ARBA00008779"/>
    </source>
</evidence>
<keyword evidence="7" id="KW-1185">Reference proteome</keyword>